<dbReference type="Pfam" id="PF13604">
    <property type="entry name" value="AAA_30"/>
    <property type="match status" value="1"/>
</dbReference>
<dbReference type="InterPro" id="IPR027417">
    <property type="entry name" value="P-loop_NTPase"/>
</dbReference>
<dbReference type="Pfam" id="PF13538">
    <property type="entry name" value="UvrD_C_2"/>
    <property type="match status" value="1"/>
</dbReference>
<reference evidence="2" key="1">
    <citation type="journal article" date="2021" name="PeerJ">
        <title>Extensive microbial diversity within the chicken gut microbiome revealed by metagenomics and culture.</title>
        <authorList>
            <person name="Gilroy R."/>
            <person name="Ravi A."/>
            <person name="Getino M."/>
            <person name="Pursley I."/>
            <person name="Horton D.L."/>
            <person name="Alikhan N.F."/>
            <person name="Baker D."/>
            <person name="Gharbi K."/>
            <person name="Hall N."/>
            <person name="Watson M."/>
            <person name="Adriaenssens E.M."/>
            <person name="Foster-Nyarko E."/>
            <person name="Jarju S."/>
            <person name="Secka A."/>
            <person name="Antonio M."/>
            <person name="Oren A."/>
            <person name="Chaudhuri R.R."/>
            <person name="La Ragione R."/>
            <person name="Hildebrand F."/>
            <person name="Pallen M.J."/>
        </authorList>
    </citation>
    <scope>NUCLEOTIDE SEQUENCE</scope>
    <source>
        <strain evidence="2">4100</strain>
    </source>
</reference>
<dbReference type="InterPro" id="IPR027785">
    <property type="entry name" value="UvrD-like_helicase_C"/>
</dbReference>
<protein>
    <submittedName>
        <fullName evidence="2">AAA family ATPase</fullName>
    </submittedName>
</protein>
<dbReference type="Proteomes" id="UP000711407">
    <property type="component" value="Unassembled WGS sequence"/>
</dbReference>
<accession>A0A921E6Z0</accession>
<dbReference type="CDD" id="cd18809">
    <property type="entry name" value="SF1_C_RecD"/>
    <property type="match status" value="1"/>
</dbReference>
<dbReference type="SUPFAM" id="SSF52540">
    <property type="entry name" value="P-loop containing nucleoside triphosphate hydrolases"/>
    <property type="match status" value="1"/>
</dbReference>
<dbReference type="CDD" id="cd17933">
    <property type="entry name" value="DEXSc_RecD-like"/>
    <property type="match status" value="1"/>
</dbReference>
<dbReference type="Gene3D" id="3.40.50.300">
    <property type="entry name" value="P-loop containing nucleotide triphosphate hydrolases"/>
    <property type="match status" value="3"/>
</dbReference>
<dbReference type="Gene3D" id="2.30.30.940">
    <property type="match status" value="1"/>
</dbReference>
<evidence type="ECO:0000313" key="3">
    <source>
        <dbReference type="Proteomes" id="UP000711407"/>
    </source>
</evidence>
<feature type="domain" description="UvrD-like helicase C-terminal" evidence="1">
    <location>
        <begin position="406"/>
        <end position="457"/>
    </location>
</feature>
<name>A0A921E6Z0_9BACT</name>
<dbReference type="AlphaFoldDB" id="A0A921E6Z0"/>
<gene>
    <name evidence="2" type="ORF">K8V47_01665</name>
</gene>
<evidence type="ECO:0000259" key="1">
    <source>
        <dbReference type="Pfam" id="PF13538"/>
    </source>
</evidence>
<evidence type="ECO:0000313" key="2">
    <source>
        <dbReference type="EMBL" id="HJE38460.1"/>
    </source>
</evidence>
<reference evidence="2" key="2">
    <citation type="submission" date="2021-09" db="EMBL/GenBank/DDBJ databases">
        <authorList>
            <person name="Gilroy R."/>
        </authorList>
    </citation>
    <scope>NUCLEOTIDE SEQUENCE</scope>
    <source>
        <strain evidence="2">4100</strain>
    </source>
</reference>
<comment type="caution">
    <text evidence="2">The sequence shown here is derived from an EMBL/GenBank/DDBJ whole genome shotgun (WGS) entry which is preliminary data.</text>
</comment>
<sequence length="464" mass="51171">MDAEQFALTALRSLPYDPNEQQLTVLAALSRFITMPFDGSDRVFVLNGYAGTGKTSLTGAVVKALEAFSRPVVLLAPTGRAAKVFGRFAGRQAYTIHRHIYRTSSLGEYAAGINDNKLTGAVFLVDEASMIGDGGMDRNLLEDLIHYVYGGIGCRMVLIGDTAQLPPVGADESPAMQPEVLRGYGLKVTRAVMTETVRQSRLSGILWNATWLRKALRQPVLPPPVMLTSRFDDVREVEGEELADAISSDYSRDGVEQTIVVTRSNNRATRFNLSIRTLINMSEEELVRGERIMVAKNNYHWTHQIPGVDFIANGDMAVIESIHGLESRYGLRFADVTLTLPDRDAVVDCKIILDALVTDAPALDGEKLMRLRDGVLAEHGGNTLSPSAAVRILRGDPYFNALQVKYAYAVTCHKAQGGQWKNVYIDLGYVPEETPGKDFYRWLYTAVTRATGRVNLISPVIETR</sequence>
<proteinExistence type="predicted"/>
<dbReference type="EMBL" id="DYXT01000015">
    <property type="protein sequence ID" value="HJE38460.1"/>
    <property type="molecule type" value="Genomic_DNA"/>
</dbReference>
<organism evidence="2 3">
    <name type="scientific">Candidatus Amulumruptor caecigallinarius</name>
    <dbReference type="NCBI Taxonomy" id="2109911"/>
    <lineage>
        <taxon>Bacteria</taxon>
        <taxon>Pseudomonadati</taxon>
        <taxon>Bacteroidota</taxon>
        <taxon>Bacteroidia</taxon>
        <taxon>Bacteroidales</taxon>
        <taxon>Muribaculaceae</taxon>
        <taxon>Candidatus Amulumruptor</taxon>
    </lineage>
</organism>